<reference evidence="3" key="1">
    <citation type="submission" date="2016-10" db="EMBL/GenBank/DDBJ databases">
        <authorList>
            <person name="Varghese N."/>
            <person name="Submissions S."/>
        </authorList>
    </citation>
    <scope>NUCLEOTIDE SEQUENCE [LARGE SCALE GENOMIC DNA]</scope>
    <source>
        <strain evidence="3">DSM 24499</strain>
    </source>
</reference>
<dbReference type="AlphaFoldDB" id="A0A1I1NKG1"/>
<keyword evidence="3" id="KW-1185">Reference proteome</keyword>
<sequence>MKKQLFTLIILLISILTFAQEKFEPTILILSPNETKYEKTFEKEVTEYNNSIVKNNNTSETETYLKSEDFLSQPENIREMIKSEIEFAKNIDFFKNASSISEQFLAYRFFEKFPNLLIILKDKKSDGSLTNLKSISENEKFQYVLNFSKIELYKKNDVGYAEIQIQLFDSISNSIILDKSYVGDWNNPGFEFACANESINCTINNALSKSLNDIIYTIAINSPTLKKEKQLSQERFNILSNEYLRKEFDEQFLKTILSNNNDKPFQLLLNDDKTKFVAFFIKQVSSQDFKDLTKNKKDKNVKIISPNDIKDKEFLEEIPRTYAYIIKAVKYNDKWYYEKSNVTYFQANSINEGQEQYFNNLQQWNFFKENSTELNPDFWETNLFEKVPDLKKDPDWDKYGESIWKTDEVNNRDYIGLYEIVADSLRKEKQLKNTAFEKQLNEKIFKPTYETLKKNKSNNYSKLSVHSLIYSENRDLAINPVLVTDKDGIKKLHYFVAFNNSQKLYEWNYFDPVAIKGNLFGSKVVDQIGSITEWNFSVDNLNDEKFWNQYVLLKQGNDYKYLKEIKE</sequence>
<protein>
    <recommendedName>
        <fullName evidence="4">DUF31 domain-containing protein</fullName>
    </recommendedName>
</protein>
<dbReference type="STRING" id="1334022.SAMN04487907_1194"/>
<evidence type="ECO:0008006" key="4">
    <source>
        <dbReference type="Google" id="ProtNLM"/>
    </source>
</evidence>
<proteinExistence type="predicted"/>
<accession>A0A1I1NKG1</accession>
<keyword evidence="1" id="KW-0732">Signal</keyword>
<evidence type="ECO:0000256" key="1">
    <source>
        <dbReference type="SAM" id="SignalP"/>
    </source>
</evidence>
<dbReference type="EMBL" id="FOKV01000019">
    <property type="protein sequence ID" value="SFC94220.1"/>
    <property type="molecule type" value="Genomic_DNA"/>
</dbReference>
<dbReference type="RefSeq" id="WP_092545145.1">
    <property type="nucleotide sequence ID" value="NZ_FOKV01000019.1"/>
</dbReference>
<feature type="signal peptide" evidence="1">
    <location>
        <begin position="1"/>
        <end position="19"/>
    </location>
</feature>
<gene>
    <name evidence="2" type="ORF">SAMN04487907_1194</name>
</gene>
<dbReference type="Proteomes" id="UP000199438">
    <property type="component" value="Unassembled WGS sequence"/>
</dbReference>
<evidence type="ECO:0000313" key="2">
    <source>
        <dbReference type="EMBL" id="SFC94220.1"/>
    </source>
</evidence>
<name>A0A1I1NKG1_9FLAO</name>
<organism evidence="2 3">
    <name type="scientific">Zunongwangia mangrovi</name>
    <dbReference type="NCBI Taxonomy" id="1334022"/>
    <lineage>
        <taxon>Bacteria</taxon>
        <taxon>Pseudomonadati</taxon>
        <taxon>Bacteroidota</taxon>
        <taxon>Flavobacteriia</taxon>
        <taxon>Flavobacteriales</taxon>
        <taxon>Flavobacteriaceae</taxon>
        <taxon>Zunongwangia</taxon>
    </lineage>
</organism>
<feature type="chain" id="PRO_5011526448" description="DUF31 domain-containing protein" evidence="1">
    <location>
        <begin position="20"/>
        <end position="567"/>
    </location>
</feature>
<evidence type="ECO:0000313" key="3">
    <source>
        <dbReference type="Proteomes" id="UP000199438"/>
    </source>
</evidence>
<dbReference type="OrthoDB" id="1390442at2"/>